<accession>A0A0B6AQW4</accession>
<evidence type="ECO:0000256" key="3">
    <source>
        <dbReference type="ARBA" id="ARBA00023125"/>
    </source>
</evidence>
<dbReference type="SMART" id="SM00422">
    <property type="entry name" value="HTH_MERR"/>
    <property type="match status" value="1"/>
</dbReference>
<sequence length="273" mass="31969">MQNKFTIGQMARLHDISVKTLRYYDEIGLFEPYEVDPQTGYRYYTLEQFKKLDIIVYLKLMGVPLKEIKRKMEHSSLDEFIETLAEYHQVTKEKIRHLQRVNAQLTTRMKELEQTRHINQIGAPFIKHLSSREVVQVKAEVGTLDGTESVLRDLKKKISHITPIMIGKVGFMLSVENTKKQQFTDYDGIFLLVESDISFKHELVTLIPEGDYASIYMREKRDTTGVYYDALLNFIKAEGYKAEGPFLIRRIVDSFISHHEEERLTEIQIRITS</sequence>
<dbReference type="Pfam" id="PF13411">
    <property type="entry name" value="MerR_1"/>
    <property type="match status" value="1"/>
</dbReference>
<dbReference type="KEGG" id="bmeg:BG04_2597"/>
<dbReference type="PANTHER" id="PTHR30204">
    <property type="entry name" value="REDOX-CYCLING DRUG-SENSING TRANSCRIPTIONAL ACTIVATOR SOXR"/>
    <property type="match status" value="1"/>
</dbReference>
<dbReference type="RefSeq" id="WP_034654697.1">
    <property type="nucleotide sequence ID" value="NZ_BCVB01000013.1"/>
</dbReference>
<keyword evidence="4" id="KW-0804">Transcription</keyword>
<evidence type="ECO:0000256" key="4">
    <source>
        <dbReference type="ARBA" id="ARBA00023163"/>
    </source>
</evidence>
<dbReference type="Gene3D" id="3.20.80.10">
    <property type="entry name" value="Regulatory factor, effector binding domain"/>
    <property type="match status" value="1"/>
</dbReference>
<gene>
    <name evidence="5" type="ORF">BG04_2597</name>
</gene>
<keyword evidence="1" id="KW-0678">Repressor</keyword>
<reference evidence="5 6" key="1">
    <citation type="journal article" date="2015" name="Genome Announc.">
        <title>Complete genome sequences for 35 biothreat assay-relevant bacillus species.</title>
        <authorList>
            <person name="Johnson S.L."/>
            <person name="Daligault H.E."/>
            <person name="Davenport K.W."/>
            <person name="Jaissle J."/>
            <person name="Frey K.G."/>
            <person name="Ladner J.T."/>
            <person name="Broomall S.M."/>
            <person name="Bishop-Lilly K.A."/>
            <person name="Bruce D.C."/>
            <person name="Gibbons H.S."/>
            <person name="Coyne S.R."/>
            <person name="Lo C.C."/>
            <person name="Meincke L."/>
            <person name="Munk A.C."/>
            <person name="Koroleva G.I."/>
            <person name="Rosenzweig C.N."/>
            <person name="Palacios G.F."/>
            <person name="Redden C.L."/>
            <person name="Minogue T.D."/>
            <person name="Chain P.S."/>
        </authorList>
    </citation>
    <scope>NUCLEOTIDE SEQUENCE [LARGE SCALE GENOMIC DNA]</scope>
    <source>
        <strain evidence="6">ATCC 14581 / DSM 32 / JCM 2506 / NBRC 15308 / NCIMB 9376 / NCTC 10342 / NRRL B-14308 / VKM B-512</strain>
    </source>
</reference>
<organism evidence="5 6">
    <name type="scientific">Priestia megaterium (strain ATCC 14581 / DSM 32 / CCUG 1817 / JCM 2506 / NBRC 15308 / NCIMB 9376 / NCTC 10342 / NRRL B-14308 / VKM B-512 / Ford 19)</name>
    <name type="common">Bacillus megaterium</name>
    <dbReference type="NCBI Taxonomy" id="1348623"/>
    <lineage>
        <taxon>Bacteria</taxon>
        <taxon>Bacillati</taxon>
        <taxon>Bacillota</taxon>
        <taxon>Bacilli</taxon>
        <taxon>Bacillales</taxon>
        <taxon>Bacillaceae</taxon>
        <taxon>Priestia</taxon>
    </lineage>
</organism>
<dbReference type="PROSITE" id="PS50937">
    <property type="entry name" value="HTH_MERR_2"/>
    <property type="match status" value="1"/>
</dbReference>
<dbReference type="InterPro" id="IPR009061">
    <property type="entry name" value="DNA-bd_dom_put_sf"/>
</dbReference>
<dbReference type="SUPFAM" id="SSF46955">
    <property type="entry name" value="Putative DNA-binding domain"/>
    <property type="match status" value="1"/>
</dbReference>
<evidence type="ECO:0000313" key="6">
    <source>
        <dbReference type="Proteomes" id="UP000031829"/>
    </source>
</evidence>
<name>A0A0B6AQW4_PRIM2</name>
<protein>
    <submittedName>
        <fullName evidence="5">MerR regulatory family protein</fullName>
    </submittedName>
</protein>
<keyword evidence="2" id="KW-0805">Transcription regulation</keyword>
<dbReference type="GO" id="GO:0003700">
    <property type="term" value="F:DNA-binding transcription factor activity"/>
    <property type="evidence" value="ECO:0007669"/>
    <property type="project" value="InterPro"/>
</dbReference>
<dbReference type="EMBL" id="CP009920">
    <property type="protein sequence ID" value="AJI23507.1"/>
    <property type="molecule type" value="Genomic_DNA"/>
</dbReference>
<dbReference type="CDD" id="cd01107">
    <property type="entry name" value="HTH_BmrR"/>
    <property type="match status" value="1"/>
</dbReference>
<dbReference type="SUPFAM" id="SSF55136">
    <property type="entry name" value="Probable bacterial effector-binding domain"/>
    <property type="match status" value="1"/>
</dbReference>
<dbReference type="HOGENOM" id="CLU_065103_0_0_9"/>
<evidence type="ECO:0000256" key="2">
    <source>
        <dbReference type="ARBA" id="ARBA00023015"/>
    </source>
</evidence>
<dbReference type="GeneID" id="93640668"/>
<proteinExistence type="predicted"/>
<evidence type="ECO:0000256" key="1">
    <source>
        <dbReference type="ARBA" id="ARBA00022491"/>
    </source>
</evidence>
<dbReference type="InterPro" id="IPR011256">
    <property type="entry name" value="Reg_factor_effector_dom_sf"/>
</dbReference>
<evidence type="ECO:0000313" key="5">
    <source>
        <dbReference type="EMBL" id="AJI23507.1"/>
    </source>
</evidence>
<dbReference type="Proteomes" id="UP000031829">
    <property type="component" value="Chromosome"/>
</dbReference>
<dbReference type="PANTHER" id="PTHR30204:SF69">
    <property type="entry name" value="MERR-FAMILY TRANSCRIPTIONAL REGULATOR"/>
    <property type="match status" value="1"/>
</dbReference>
<dbReference type="InterPro" id="IPR047057">
    <property type="entry name" value="MerR_fam"/>
</dbReference>
<dbReference type="AlphaFoldDB" id="A0A0B6AQW4"/>
<dbReference type="Gene3D" id="1.10.1660.10">
    <property type="match status" value="1"/>
</dbReference>
<dbReference type="InterPro" id="IPR000551">
    <property type="entry name" value="MerR-type_HTH_dom"/>
</dbReference>
<dbReference type="GO" id="GO:0003677">
    <property type="term" value="F:DNA binding"/>
    <property type="evidence" value="ECO:0007669"/>
    <property type="project" value="UniProtKB-KW"/>
</dbReference>
<keyword evidence="3" id="KW-0238">DNA-binding</keyword>